<dbReference type="PANTHER" id="PTHR11662">
    <property type="entry name" value="SOLUTE CARRIER FAMILY 17"/>
    <property type="match status" value="1"/>
</dbReference>
<feature type="chain" id="PRO_5046447786" evidence="6">
    <location>
        <begin position="21"/>
        <end position="273"/>
    </location>
</feature>
<dbReference type="SUPFAM" id="SSF103473">
    <property type="entry name" value="MFS general substrate transporter"/>
    <property type="match status" value="1"/>
</dbReference>
<feature type="transmembrane region" description="Helical" evidence="5">
    <location>
        <begin position="129"/>
        <end position="152"/>
    </location>
</feature>
<evidence type="ECO:0000313" key="7">
    <source>
        <dbReference type="EMBL" id="WAR24425.1"/>
    </source>
</evidence>
<name>A0ABY7FQE2_MYAAR</name>
<gene>
    <name evidence="7" type="ORF">MAR_038094</name>
</gene>
<reference evidence="7" key="1">
    <citation type="submission" date="2022-11" db="EMBL/GenBank/DDBJ databases">
        <title>Centuries of genome instability and evolution in soft-shell clam transmissible cancer (bioRxiv).</title>
        <authorList>
            <person name="Hart S.F.M."/>
            <person name="Yonemitsu M.A."/>
            <person name="Giersch R.M."/>
            <person name="Beal B.F."/>
            <person name="Arriagada G."/>
            <person name="Davis B.W."/>
            <person name="Ostrander E.A."/>
            <person name="Goff S.P."/>
            <person name="Metzger M.J."/>
        </authorList>
    </citation>
    <scope>NUCLEOTIDE SEQUENCE</scope>
    <source>
        <strain evidence="7">MELC-2E11</strain>
        <tissue evidence="7">Siphon/mantle</tissue>
    </source>
</reference>
<dbReference type="InterPro" id="IPR050382">
    <property type="entry name" value="MFS_Na/Anion_cotransporter"/>
</dbReference>
<evidence type="ECO:0000256" key="5">
    <source>
        <dbReference type="SAM" id="Phobius"/>
    </source>
</evidence>
<feature type="signal peptide" evidence="6">
    <location>
        <begin position="1"/>
        <end position="20"/>
    </location>
</feature>
<accession>A0ABY7FQE2</accession>
<keyword evidence="6" id="KW-0732">Signal</keyword>
<feature type="transmembrane region" description="Helical" evidence="5">
    <location>
        <begin position="245"/>
        <end position="264"/>
    </location>
</feature>
<evidence type="ECO:0000256" key="2">
    <source>
        <dbReference type="ARBA" id="ARBA00022692"/>
    </source>
</evidence>
<dbReference type="InterPro" id="IPR036259">
    <property type="entry name" value="MFS_trans_sf"/>
</dbReference>
<sequence>MINKPSHTLWLCCMANFINAADRVIMPIAIVPMTDEFKWDMHGQGWVLSSFAVIGASATRKYGGKNMLTLSVFLWSLSTFLVPLFAHSLYNMSPPDLALDVLFVWLSRFSMGVRVNNNNVNWREFVSHWPLWSIYIAHFSMNWSNYIIMHWLPTYLTRTLGADQTHIMLTAVPYVMNSVVGVVAGHCADSLISRYKWTVFFVTICLGLSACNSSGHLSNHAEATIPGILCGPLTAELVTSSGGRWLPVFVLAAGVNFVGAIVYLSQSAASQLL</sequence>
<keyword evidence="2 5" id="KW-0812">Transmembrane</keyword>
<dbReference type="Proteomes" id="UP001164746">
    <property type="component" value="Chromosome 13"/>
</dbReference>
<keyword evidence="8" id="KW-1185">Reference proteome</keyword>
<protein>
    <submittedName>
        <fullName evidence="7">S17A5-like protein</fullName>
    </submittedName>
</protein>
<feature type="transmembrane region" description="Helical" evidence="5">
    <location>
        <begin position="164"/>
        <end position="185"/>
    </location>
</feature>
<dbReference type="EMBL" id="CP111024">
    <property type="protein sequence ID" value="WAR24425.1"/>
    <property type="molecule type" value="Genomic_DNA"/>
</dbReference>
<evidence type="ECO:0000313" key="8">
    <source>
        <dbReference type="Proteomes" id="UP001164746"/>
    </source>
</evidence>
<evidence type="ECO:0000256" key="6">
    <source>
        <dbReference type="SAM" id="SignalP"/>
    </source>
</evidence>
<dbReference type="Gene3D" id="1.20.1250.20">
    <property type="entry name" value="MFS general substrate transporter like domains"/>
    <property type="match status" value="2"/>
</dbReference>
<organism evidence="7 8">
    <name type="scientific">Mya arenaria</name>
    <name type="common">Soft-shell clam</name>
    <dbReference type="NCBI Taxonomy" id="6604"/>
    <lineage>
        <taxon>Eukaryota</taxon>
        <taxon>Metazoa</taxon>
        <taxon>Spiralia</taxon>
        <taxon>Lophotrochozoa</taxon>
        <taxon>Mollusca</taxon>
        <taxon>Bivalvia</taxon>
        <taxon>Autobranchia</taxon>
        <taxon>Heteroconchia</taxon>
        <taxon>Euheterodonta</taxon>
        <taxon>Imparidentia</taxon>
        <taxon>Neoheterodontei</taxon>
        <taxon>Myida</taxon>
        <taxon>Myoidea</taxon>
        <taxon>Myidae</taxon>
        <taxon>Mya</taxon>
    </lineage>
</organism>
<evidence type="ECO:0000256" key="4">
    <source>
        <dbReference type="ARBA" id="ARBA00023136"/>
    </source>
</evidence>
<proteinExistence type="predicted"/>
<comment type="subcellular location">
    <subcellularLocation>
        <location evidence="1">Membrane</location>
        <topology evidence="1">Multi-pass membrane protein</topology>
    </subcellularLocation>
</comment>
<dbReference type="PANTHER" id="PTHR11662:SF40">
    <property type="entry name" value="MAJOR FACILITATOR SUPERFAMILY (MFS) PROFILE DOMAIN-CONTAINING PROTEIN"/>
    <property type="match status" value="1"/>
</dbReference>
<feature type="transmembrane region" description="Helical" evidence="5">
    <location>
        <begin position="67"/>
        <end position="85"/>
    </location>
</feature>
<keyword evidence="3 5" id="KW-1133">Transmembrane helix</keyword>
<evidence type="ECO:0000256" key="1">
    <source>
        <dbReference type="ARBA" id="ARBA00004141"/>
    </source>
</evidence>
<keyword evidence="4 5" id="KW-0472">Membrane</keyword>
<evidence type="ECO:0000256" key="3">
    <source>
        <dbReference type="ARBA" id="ARBA00022989"/>
    </source>
</evidence>